<dbReference type="EMBL" id="VZOL01000134">
    <property type="protein sequence ID" value="KAB0677264.1"/>
    <property type="molecule type" value="Genomic_DNA"/>
</dbReference>
<comment type="caution">
    <text evidence="2">The sequence shown here is derived from an EMBL/GenBank/DDBJ whole genome shotgun (WGS) entry which is preliminary data.</text>
</comment>
<sequence>MPSLARSNRACRLRNGGNPARGWRADMHGGQQRGHRGGKQAATQRGKRCRTQRSAFPFVKWKVNMPRGGRCLRYRSGVRRPCDVAHSSGLTYPGGARFVRARGKDAVDAVRARPSGLRSRRRSRRIPRGDGRCARVRASRCA</sequence>
<feature type="region of interest" description="Disordered" evidence="1">
    <location>
        <begin position="1"/>
        <end position="50"/>
    </location>
</feature>
<evidence type="ECO:0000313" key="2">
    <source>
        <dbReference type="EMBL" id="KAB0677264.1"/>
    </source>
</evidence>
<dbReference type="AlphaFoldDB" id="A0A6L3NH53"/>
<name>A0A6L3NH53_9BURK</name>
<evidence type="ECO:0000256" key="1">
    <source>
        <dbReference type="SAM" id="MobiDB-lite"/>
    </source>
</evidence>
<dbReference type="Proteomes" id="UP000473571">
    <property type="component" value="Unassembled WGS sequence"/>
</dbReference>
<proteinExistence type="predicted"/>
<organism evidence="2 3">
    <name type="scientific">Burkholderia territorii</name>
    <dbReference type="NCBI Taxonomy" id="1503055"/>
    <lineage>
        <taxon>Bacteria</taxon>
        <taxon>Pseudomonadati</taxon>
        <taxon>Pseudomonadota</taxon>
        <taxon>Betaproteobacteria</taxon>
        <taxon>Burkholderiales</taxon>
        <taxon>Burkholderiaceae</taxon>
        <taxon>Burkholderia</taxon>
        <taxon>Burkholderia cepacia complex</taxon>
    </lineage>
</organism>
<accession>A0A6L3NH53</accession>
<gene>
    <name evidence="2" type="ORF">F7R13_13000</name>
</gene>
<evidence type="ECO:0000313" key="3">
    <source>
        <dbReference type="Proteomes" id="UP000473571"/>
    </source>
</evidence>
<reference evidence="2 3" key="1">
    <citation type="submission" date="2019-09" db="EMBL/GenBank/DDBJ databases">
        <title>Draft genome sequences of 48 bacterial type strains from the CCUG.</title>
        <authorList>
            <person name="Tunovic T."/>
            <person name="Pineiro-Iglesias B."/>
            <person name="Unosson C."/>
            <person name="Inganas E."/>
            <person name="Ohlen M."/>
            <person name="Cardew S."/>
            <person name="Jensie-Markopoulos S."/>
            <person name="Salva-Serra F."/>
            <person name="Jaen-Luchoro D."/>
            <person name="Karlsson R."/>
            <person name="Svensson-Stadler L."/>
            <person name="Chun J."/>
            <person name="Moore E."/>
        </authorList>
    </citation>
    <scope>NUCLEOTIDE SEQUENCE [LARGE SCALE GENOMIC DNA]</scope>
    <source>
        <strain evidence="2 3">CCUG 65687</strain>
    </source>
</reference>
<protein>
    <submittedName>
        <fullName evidence="2">Uncharacterized protein</fullName>
    </submittedName>
</protein>